<protein>
    <recommendedName>
        <fullName evidence="4">DUF4082 domain-containing protein</fullName>
    </recommendedName>
</protein>
<dbReference type="OrthoDB" id="4374126at2"/>
<evidence type="ECO:0000313" key="3">
    <source>
        <dbReference type="Proteomes" id="UP000005038"/>
    </source>
</evidence>
<dbReference type="Proteomes" id="UP000005038">
    <property type="component" value="Unassembled WGS sequence"/>
</dbReference>
<keyword evidence="3" id="KW-1185">Reference proteome</keyword>
<comment type="caution">
    <text evidence="2">The sequence shown here is derived from an EMBL/GenBank/DDBJ whole genome shotgun (WGS) entry which is preliminary data.</text>
</comment>
<dbReference type="RefSeq" id="WP_007238600.1">
    <property type="nucleotide sequence ID" value="NZ_BAFB01000105.1"/>
</dbReference>
<dbReference type="EMBL" id="BAFB01000105">
    <property type="protein sequence ID" value="GAB34363.1"/>
    <property type="molecule type" value="Genomic_DNA"/>
</dbReference>
<sequence>MTISKNVKTRTLAAIAGLGIAGALAAGGAGLANAGTLPVTHPGEPSVAMTLTNHTDKTEWLASATPGGGNWVQAPARSLAPGASETIVSVAPNSSYESVFVNYRVGAFGPTATYNLENVRGNVNTDMTGTSGGGHYFINQPDIATGYPNVNVSYDLW</sequence>
<evidence type="ECO:0008006" key="4">
    <source>
        <dbReference type="Google" id="ProtNLM"/>
    </source>
</evidence>
<organism evidence="2 3">
    <name type="scientific">Gordonia otitidis (strain DSM 44809 / CCUG 52243 / JCM 12355 / NBRC 100426 / IFM 10032)</name>
    <dbReference type="NCBI Taxonomy" id="1108044"/>
    <lineage>
        <taxon>Bacteria</taxon>
        <taxon>Bacillati</taxon>
        <taxon>Actinomycetota</taxon>
        <taxon>Actinomycetes</taxon>
        <taxon>Mycobacteriales</taxon>
        <taxon>Gordoniaceae</taxon>
        <taxon>Gordonia</taxon>
    </lineage>
</organism>
<accession>H5TLK5</accession>
<feature type="chain" id="PRO_5038461970" description="DUF4082 domain-containing protein" evidence="1">
    <location>
        <begin position="26"/>
        <end position="157"/>
    </location>
</feature>
<gene>
    <name evidence="2" type="ORF">GOOTI_105_00280</name>
</gene>
<feature type="signal peptide" evidence="1">
    <location>
        <begin position="1"/>
        <end position="25"/>
    </location>
</feature>
<proteinExistence type="predicted"/>
<name>H5TLK5_GORO1</name>
<evidence type="ECO:0000256" key="1">
    <source>
        <dbReference type="SAM" id="SignalP"/>
    </source>
</evidence>
<reference evidence="2" key="1">
    <citation type="submission" date="2012-02" db="EMBL/GenBank/DDBJ databases">
        <title>Whole genome shotgun sequence of Gordonia otitidis NBRC 100426.</title>
        <authorList>
            <person name="Yoshida I."/>
            <person name="Hosoyama A."/>
            <person name="Tsuchikane K."/>
            <person name="Katsumata H."/>
            <person name="Yamazaki S."/>
            <person name="Fujita N."/>
        </authorList>
    </citation>
    <scope>NUCLEOTIDE SEQUENCE [LARGE SCALE GENOMIC DNA]</scope>
    <source>
        <strain evidence="2">NBRC 100426</strain>
    </source>
</reference>
<evidence type="ECO:0000313" key="2">
    <source>
        <dbReference type="EMBL" id="GAB34363.1"/>
    </source>
</evidence>
<dbReference type="AlphaFoldDB" id="H5TLK5"/>
<keyword evidence="1" id="KW-0732">Signal</keyword>